<feature type="transmembrane region" description="Helical" evidence="1">
    <location>
        <begin position="44"/>
        <end position="65"/>
    </location>
</feature>
<proteinExistence type="predicted"/>
<evidence type="ECO:0000256" key="1">
    <source>
        <dbReference type="SAM" id="Phobius"/>
    </source>
</evidence>
<dbReference type="AlphaFoldDB" id="A0A6C0JDJ2"/>
<feature type="transmembrane region" description="Helical" evidence="1">
    <location>
        <begin position="114"/>
        <end position="132"/>
    </location>
</feature>
<feature type="transmembrane region" description="Helical" evidence="1">
    <location>
        <begin position="85"/>
        <end position="102"/>
    </location>
</feature>
<feature type="transmembrane region" description="Helical" evidence="1">
    <location>
        <begin position="138"/>
        <end position="155"/>
    </location>
</feature>
<protein>
    <submittedName>
        <fullName evidence="2">Uncharacterized protein</fullName>
    </submittedName>
</protein>
<keyword evidence="1" id="KW-0812">Transmembrane</keyword>
<accession>A0A6C0JDJ2</accession>
<name>A0A6C0JDJ2_9ZZZZ</name>
<feature type="transmembrane region" description="Helical" evidence="1">
    <location>
        <begin position="15"/>
        <end position="32"/>
    </location>
</feature>
<organism evidence="2">
    <name type="scientific">viral metagenome</name>
    <dbReference type="NCBI Taxonomy" id="1070528"/>
    <lineage>
        <taxon>unclassified sequences</taxon>
        <taxon>metagenomes</taxon>
        <taxon>organismal metagenomes</taxon>
    </lineage>
</organism>
<reference evidence="2" key="1">
    <citation type="journal article" date="2020" name="Nature">
        <title>Giant virus diversity and host interactions through global metagenomics.</title>
        <authorList>
            <person name="Schulz F."/>
            <person name="Roux S."/>
            <person name="Paez-Espino D."/>
            <person name="Jungbluth S."/>
            <person name="Walsh D.A."/>
            <person name="Denef V.J."/>
            <person name="McMahon K.D."/>
            <person name="Konstantinidis K.T."/>
            <person name="Eloe-Fadrosh E.A."/>
            <person name="Kyrpides N.C."/>
            <person name="Woyke T."/>
        </authorList>
    </citation>
    <scope>NUCLEOTIDE SEQUENCE</scope>
    <source>
        <strain evidence="2">GVMAG-M-3300025890-48</strain>
    </source>
</reference>
<keyword evidence="1" id="KW-1133">Transmembrane helix</keyword>
<evidence type="ECO:0000313" key="2">
    <source>
        <dbReference type="EMBL" id="QHU02971.1"/>
    </source>
</evidence>
<dbReference type="EMBL" id="MN740368">
    <property type="protein sequence ID" value="QHU02971.1"/>
    <property type="molecule type" value="Genomic_DNA"/>
</dbReference>
<keyword evidence="1" id="KW-0472">Membrane</keyword>
<sequence>MKMYKYVDYLATKKTFIAIILIILTLVGYLGLKLDRMLLDRGISVYGIMLIDLFIGSTIVLAPLLLNSNRKDIENDIKKLRMSDIIKTILLMAVGTILGYVSDIGLKYHTPESLGIIDLIISFVFSGITFYFFSGENYTIYSVIAYILTIILAILSQTI</sequence>